<gene>
    <name evidence="8" type="ORF">ENG92_03490</name>
</gene>
<dbReference type="SUPFAM" id="SSF51261">
    <property type="entry name" value="Duplicated hybrid motif"/>
    <property type="match status" value="1"/>
</dbReference>
<dbReference type="Pfam" id="PF01551">
    <property type="entry name" value="Peptidase_M23"/>
    <property type="match status" value="1"/>
</dbReference>
<dbReference type="GO" id="GO:0046872">
    <property type="term" value="F:metal ion binding"/>
    <property type="evidence" value="ECO:0007669"/>
    <property type="project" value="UniProtKB-KW"/>
</dbReference>
<dbReference type="Gene3D" id="2.70.70.10">
    <property type="entry name" value="Glucose Permease (Domain IIA)"/>
    <property type="match status" value="1"/>
</dbReference>
<evidence type="ECO:0000259" key="7">
    <source>
        <dbReference type="Pfam" id="PF01551"/>
    </source>
</evidence>
<comment type="caution">
    <text evidence="8">The sequence shown here is derived from an EMBL/GenBank/DDBJ whole genome shotgun (WGS) entry which is preliminary data.</text>
</comment>
<dbReference type="GO" id="GO:0006508">
    <property type="term" value="P:proteolysis"/>
    <property type="evidence" value="ECO:0007669"/>
    <property type="project" value="UniProtKB-KW"/>
</dbReference>
<dbReference type="InterPro" id="IPR016047">
    <property type="entry name" value="M23ase_b-sheet_dom"/>
</dbReference>
<keyword evidence="4" id="KW-0378">Hydrolase</keyword>
<evidence type="ECO:0000256" key="6">
    <source>
        <dbReference type="ARBA" id="ARBA00023049"/>
    </source>
</evidence>
<dbReference type="InterPro" id="IPR011055">
    <property type="entry name" value="Dup_hybrid_motif"/>
</dbReference>
<keyword evidence="5" id="KW-0862">Zinc</keyword>
<organism evidence="8">
    <name type="scientific">Thiolapillus brandeum</name>
    <dbReference type="NCBI Taxonomy" id="1076588"/>
    <lineage>
        <taxon>Bacteria</taxon>
        <taxon>Pseudomonadati</taxon>
        <taxon>Pseudomonadota</taxon>
        <taxon>Gammaproteobacteria</taxon>
        <taxon>Chromatiales</taxon>
        <taxon>Sedimenticolaceae</taxon>
        <taxon>Thiolapillus</taxon>
    </lineage>
</organism>
<reference evidence="8" key="1">
    <citation type="journal article" date="2020" name="mSystems">
        <title>Genome- and Community-Level Interaction Insights into Carbon Utilization and Element Cycling Functions of Hydrothermarchaeota in Hydrothermal Sediment.</title>
        <authorList>
            <person name="Zhou Z."/>
            <person name="Liu Y."/>
            <person name="Xu W."/>
            <person name="Pan J."/>
            <person name="Luo Z.H."/>
            <person name="Li M."/>
        </authorList>
    </citation>
    <scope>NUCLEOTIDE SEQUENCE [LARGE SCALE GENOMIC DNA]</scope>
    <source>
        <strain evidence="8">HyVt-26</strain>
    </source>
</reference>
<dbReference type="PANTHER" id="PTHR21666:SF288">
    <property type="entry name" value="CELL DIVISION PROTEIN YTFB"/>
    <property type="match status" value="1"/>
</dbReference>
<proteinExistence type="predicted"/>
<name>A0A831K567_9GAMM</name>
<evidence type="ECO:0000313" key="8">
    <source>
        <dbReference type="EMBL" id="HDK38061.1"/>
    </source>
</evidence>
<keyword evidence="2" id="KW-0645">Protease</keyword>
<feature type="domain" description="M23ase beta-sheet core" evidence="7">
    <location>
        <begin position="1"/>
        <end position="54"/>
    </location>
</feature>
<dbReference type="EMBL" id="DRCV01000155">
    <property type="protein sequence ID" value="HDK38061.1"/>
    <property type="molecule type" value="Genomic_DNA"/>
</dbReference>
<comment type="cofactor">
    <cofactor evidence="1">
        <name>Zn(2+)</name>
        <dbReference type="ChEBI" id="CHEBI:29105"/>
    </cofactor>
</comment>
<keyword evidence="3" id="KW-0479">Metal-binding</keyword>
<dbReference type="Proteomes" id="UP000885822">
    <property type="component" value="Unassembled WGS sequence"/>
</dbReference>
<evidence type="ECO:0000256" key="4">
    <source>
        <dbReference type="ARBA" id="ARBA00022801"/>
    </source>
</evidence>
<dbReference type="AlphaFoldDB" id="A0A831K567"/>
<dbReference type="PANTHER" id="PTHR21666">
    <property type="entry name" value="PEPTIDASE-RELATED"/>
    <property type="match status" value="1"/>
</dbReference>
<evidence type="ECO:0000256" key="2">
    <source>
        <dbReference type="ARBA" id="ARBA00022670"/>
    </source>
</evidence>
<dbReference type="InterPro" id="IPR050570">
    <property type="entry name" value="Cell_wall_metabolism_enzyme"/>
</dbReference>
<protein>
    <submittedName>
        <fullName evidence="8">M23 family metallopeptidase</fullName>
    </submittedName>
</protein>
<dbReference type="GO" id="GO:0004222">
    <property type="term" value="F:metalloendopeptidase activity"/>
    <property type="evidence" value="ECO:0007669"/>
    <property type="project" value="TreeGrafter"/>
</dbReference>
<sequence>YTTVYGHLSRFAKGLKNGKTVKQGQIIGYVGSTGLATGPHLHYEFRVHGKHRNPLTIKLPKSIRLAKSELSRFKKITAPLLAQLDELRAKTMVASAH</sequence>
<dbReference type="CDD" id="cd12797">
    <property type="entry name" value="M23_peptidase"/>
    <property type="match status" value="1"/>
</dbReference>
<feature type="non-terminal residue" evidence="8">
    <location>
        <position position="1"/>
    </location>
</feature>
<accession>A0A831K567</accession>
<evidence type="ECO:0000256" key="3">
    <source>
        <dbReference type="ARBA" id="ARBA00022723"/>
    </source>
</evidence>
<evidence type="ECO:0000256" key="1">
    <source>
        <dbReference type="ARBA" id="ARBA00001947"/>
    </source>
</evidence>
<evidence type="ECO:0000256" key="5">
    <source>
        <dbReference type="ARBA" id="ARBA00022833"/>
    </source>
</evidence>
<keyword evidence="6" id="KW-0482">Metalloprotease</keyword>